<dbReference type="Gene3D" id="3.40.50.300">
    <property type="entry name" value="P-loop containing nucleotide triphosphate hydrolases"/>
    <property type="match status" value="1"/>
</dbReference>
<evidence type="ECO:0000313" key="11">
    <source>
        <dbReference type="Proteomes" id="UP001596113"/>
    </source>
</evidence>
<evidence type="ECO:0000259" key="8">
    <source>
        <dbReference type="PROSITE" id="PS50893"/>
    </source>
</evidence>
<keyword evidence="6 7" id="KW-0472">Membrane</keyword>
<dbReference type="PROSITE" id="PS50929">
    <property type="entry name" value="ABC_TM1F"/>
    <property type="match status" value="1"/>
</dbReference>
<dbReference type="EMBL" id="JBHSMI010000062">
    <property type="protein sequence ID" value="MFC5406795.1"/>
    <property type="molecule type" value="Genomic_DNA"/>
</dbReference>
<dbReference type="SUPFAM" id="SSF90123">
    <property type="entry name" value="ABC transporter transmembrane region"/>
    <property type="match status" value="1"/>
</dbReference>
<feature type="transmembrane region" description="Helical" evidence="7">
    <location>
        <begin position="179"/>
        <end position="196"/>
    </location>
</feature>
<evidence type="ECO:0000259" key="9">
    <source>
        <dbReference type="PROSITE" id="PS50929"/>
    </source>
</evidence>
<reference evidence="11" key="1">
    <citation type="journal article" date="2019" name="Int. J. Syst. Evol. Microbiol.">
        <title>The Global Catalogue of Microorganisms (GCM) 10K type strain sequencing project: providing services to taxonomists for standard genome sequencing and annotation.</title>
        <authorList>
            <consortium name="The Broad Institute Genomics Platform"/>
            <consortium name="The Broad Institute Genome Sequencing Center for Infectious Disease"/>
            <person name="Wu L."/>
            <person name="Ma J."/>
        </authorList>
    </citation>
    <scope>NUCLEOTIDE SEQUENCE [LARGE SCALE GENOMIC DNA]</scope>
    <source>
        <strain evidence="11">CGMCC 1.18575</strain>
    </source>
</reference>
<comment type="caution">
    <text evidence="10">The sequence shown here is derived from an EMBL/GenBank/DDBJ whole genome shotgun (WGS) entry which is preliminary data.</text>
</comment>
<keyword evidence="3" id="KW-0547">Nucleotide-binding</keyword>
<feature type="transmembrane region" description="Helical" evidence="7">
    <location>
        <begin position="151"/>
        <end position="173"/>
    </location>
</feature>
<dbReference type="PANTHER" id="PTHR24221:SF654">
    <property type="entry name" value="ATP-BINDING CASSETTE SUB-FAMILY B MEMBER 6"/>
    <property type="match status" value="1"/>
</dbReference>
<proteinExistence type="predicted"/>
<dbReference type="InterPro" id="IPR036640">
    <property type="entry name" value="ABC1_TM_sf"/>
</dbReference>
<feature type="transmembrane region" description="Helical" evidence="7">
    <location>
        <begin position="263"/>
        <end position="284"/>
    </location>
</feature>
<evidence type="ECO:0000256" key="2">
    <source>
        <dbReference type="ARBA" id="ARBA00022692"/>
    </source>
</evidence>
<dbReference type="Proteomes" id="UP001596113">
    <property type="component" value="Unassembled WGS sequence"/>
</dbReference>
<dbReference type="InterPro" id="IPR003593">
    <property type="entry name" value="AAA+_ATPase"/>
</dbReference>
<evidence type="ECO:0000313" key="10">
    <source>
        <dbReference type="EMBL" id="MFC5406795.1"/>
    </source>
</evidence>
<gene>
    <name evidence="10" type="ORF">ACFPOF_29065</name>
</gene>
<dbReference type="InterPro" id="IPR017871">
    <property type="entry name" value="ABC_transporter-like_CS"/>
</dbReference>
<organism evidence="10 11">
    <name type="scientific">Cohnella soli</name>
    <dbReference type="NCBI Taxonomy" id="425005"/>
    <lineage>
        <taxon>Bacteria</taxon>
        <taxon>Bacillati</taxon>
        <taxon>Bacillota</taxon>
        <taxon>Bacilli</taxon>
        <taxon>Bacillales</taxon>
        <taxon>Paenibacillaceae</taxon>
        <taxon>Cohnella</taxon>
    </lineage>
</organism>
<keyword evidence="4 10" id="KW-0067">ATP-binding</keyword>
<accession>A0ABW0HZV2</accession>
<dbReference type="PROSITE" id="PS50893">
    <property type="entry name" value="ABC_TRANSPORTER_2"/>
    <property type="match status" value="1"/>
</dbReference>
<evidence type="ECO:0000256" key="4">
    <source>
        <dbReference type="ARBA" id="ARBA00022840"/>
    </source>
</evidence>
<dbReference type="Gene3D" id="1.20.1560.10">
    <property type="entry name" value="ABC transporter type 1, transmembrane domain"/>
    <property type="match status" value="1"/>
</dbReference>
<evidence type="ECO:0000256" key="6">
    <source>
        <dbReference type="ARBA" id="ARBA00023136"/>
    </source>
</evidence>
<sequence>MKPLLFFVKRIHAYAGKVLYVNLFGMTAISFIEGFALLLLIPLLGMVGIGNDGSSGSSWLSLFDFLKDMPESNALALILVAYVLLMVGQSLLYRSLSLRDIRIHTGFINHLRLEIYRAILQSDWNFFIRRRKSDLIHSLTDELGRVTNGTFVFLQFVGSAVFTLIQIGIALWLSPMLTLFVLACGLVIAYLSRAFATKFQALGNRTSELARTYIGGMTDHFNGIKDIKSNMLERSRYEWLQEWSEDISRERFEFAKLRMKSQLYYKVSQSIIVAAFIFMTASWFHVQGSQLLLVILIFSRLWPRFTELQSHREQIASAVPAFKNLTELLASCSSSQEVASTLEERNDIESIRLQHSLECVNVSFRYSQEDLEYALKNINATIRANETTAIIGRSGAGKSTLIDVLMGLLRPERGEVLVDGIPLTDGNLLSLRQAISYIPQDPFLFNGTIRENMQLMASGASEQDMWEALSDASAQKFVERLPQGLDTVIGDRGIRLSGGERQRLVLARTLLRKPSILVLDEATSALDAENEASIQAVLERLKGTMTMIVVAHRLSTIRNADQVIVLDHGSIVQTGQFDQLARERDGVFAGLLSRQAQRIDNFPA</sequence>
<comment type="subcellular location">
    <subcellularLocation>
        <location evidence="1">Cell membrane</location>
        <topology evidence="1">Multi-pass membrane protein</topology>
    </subcellularLocation>
</comment>
<evidence type="ECO:0000256" key="7">
    <source>
        <dbReference type="SAM" id="Phobius"/>
    </source>
</evidence>
<feature type="domain" description="ABC transmembrane type-1" evidence="9">
    <location>
        <begin position="23"/>
        <end position="317"/>
    </location>
</feature>
<dbReference type="InterPro" id="IPR027417">
    <property type="entry name" value="P-loop_NTPase"/>
</dbReference>
<dbReference type="InterPro" id="IPR039421">
    <property type="entry name" value="Type_1_exporter"/>
</dbReference>
<evidence type="ECO:0000256" key="5">
    <source>
        <dbReference type="ARBA" id="ARBA00022989"/>
    </source>
</evidence>
<evidence type="ECO:0000256" key="3">
    <source>
        <dbReference type="ARBA" id="ARBA00022741"/>
    </source>
</evidence>
<dbReference type="RefSeq" id="WP_378138888.1">
    <property type="nucleotide sequence ID" value="NZ_JBHSMI010000062.1"/>
</dbReference>
<keyword evidence="5 7" id="KW-1133">Transmembrane helix</keyword>
<dbReference type="SMART" id="SM00382">
    <property type="entry name" value="AAA"/>
    <property type="match status" value="1"/>
</dbReference>
<feature type="transmembrane region" description="Helical" evidence="7">
    <location>
        <begin position="74"/>
        <end position="93"/>
    </location>
</feature>
<dbReference type="Pfam" id="PF00664">
    <property type="entry name" value="ABC_membrane"/>
    <property type="match status" value="1"/>
</dbReference>
<keyword evidence="11" id="KW-1185">Reference proteome</keyword>
<evidence type="ECO:0000256" key="1">
    <source>
        <dbReference type="ARBA" id="ARBA00004651"/>
    </source>
</evidence>
<keyword evidence="2 7" id="KW-0812">Transmembrane</keyword>
<dbReference type="PANTHER" id="PTHR24221">
    <property type="entry name" value="ATP-BINDING CASSETTE SUB-FAMILY B"/>
    <property type="match status" value="1"/>
</dbReference>
<name>A0ABW0HZV2_9BACL</name>
<protein>
    <submittedName>
        <fullName evidence="10">ABC transporter ATP-binding protein</fullName>
    </submittedName>
</protein>
<dbReference type="PROSITE" id="PS00211">
    <property type="entry name" value="ABC_TRANSPORTER_1"/>
    <property type="match status" value="1"/>
</dbReference>
<dbReference type="GO" id="GO:0005524">
    <property type="term" value="F:ATP binding"/>
    <property type="evidence" value="ECO:0007669"/>
    <property type="project" value="UniProtKB-KW"/>
</dbReference>
<dbReference type="InterPro" id="IPR011527">
    <property type="entry name" value="ABC1_TM_dom"/>
</dbReference>
<dbReference type="Pfam" id="PF00005">
    <property type="entry name" value="ABC_tran"/>
    <property type="match status" value="1"/>
</dbReference>
<feature type="transmembrane region" description="Helical" evidence="7">
    <location>
        <begin position="21"/>
        <end position="49"/>
    </location>
</feature>
<dbReference type="SUPFAM" id="SSF52540">
    <property type="entry name" value="P-loop containing nucleoside triphosphate hydrolases"/>
    <property type="match status" value="1"/>
</dbReference>
<dbReference type="InterPro" id="IPR003439">
    <property type="entry name" value="ABC_transporter-like_ATP-bd"/>
</dbReference>
<feature type="domain" description="ABC transporter" evidence="8">
    <location>
        <begin position="357"/>
        <end position="593"/>
    </location>
</feature>